<keyword evidence="9" id="KW-0411">Iron-sulfur</keyword>
<dbReference type="Gene3D" id="1.10.260.50">
    <property type="match status" value="1"/>
</dbReference>
<evidence type="ECO:0000256" key="3">
    <source>
        <dbReference type="ARBA" id="ARBA00006490"/>
    </source>
</evidence>
<evidence type="ECO:0000256" key="8">
    <source>
        <dbReference type="ARBA" id="ARBA00023004"/>
    </source>
</evidence>
<evidence type="ECO:0000256" key="6">
    <source>
        <dbReference type="ARBA" id="ARBA00022723"/>
    </source>
</evidence>
<protein>
    <recommendedName>
        <fullName evidence="4">cysteine desulfurase</fullName>
        <ecNumber evidence="4">2.8.1.7</ecNumber>
    </recommendedName>
</protein>
<evidence type="ECO:0000313" key="13">
    <source>
        <dbReference type="EMBL" id="QDU57332.1"/>
    </source>
</evidence>
<dbReference type="InterPro" id="IPR016454">
    <property type="entry name" value="Cysteine_dSase"/>
</dbReference>
<sequence>MDDPIYLDHHATTPVDPRVAATMWPYMCEQFGNPGSTHAYGEAAREAVAAARASIAAAIGAEPSEIVFTSGATESNNLAIRGVAERPRRRGDRLVSVWTEHPAVLDPLGHLGERGYDVVLVDVAACDAKSPGVIDLAQLEQAITDTTCLVSVMLVNNEIGVVQPLAEISALCKQHGALLHCDATQGVGKLPVDVDRLGVDLMSFTAHKLYGPKGVGALYVRRRNPVVRLLPQQTGGGQEQGRRSGTLNVPGIVGFAEAVRLAMEEMPEESPRVMRLRNALAEGIQQAVPEVAVMGPPLTAEWADGTPMRLPGNLNMMFPGTDGEALMLAMPEVACSSGAACSTGNDEPSHVLQALGLSPDEARSCLRFCIGRWTTDEQVRRTVQLVAAAVRKVRQLGGT</sequence>
<dbReference type="Gene3D" id="3.90.1150.10">
    <property type="entry name" value="Aspartate Aminotransferase, domain 1"/>
    <property type="match status" value="1"/>
</dbReference>
<reference evidence="13 14" key="1">
    <citation type="submission" date="2019-02" db="EMBL/GenBank/DDBJ databases">
        <title>Deep-cultivation of Planctomycetes and their phenomic and genomic characterization uncovers novel biology.</title>
        <authorList>
            <person name="Wiegand S."/>
            <person name="Jogler M."/>
            <person name="Boedeker C."/>
            <person name="Pinto D."/>
            <person name="Vollmers J."/>
            <person name="Rivas-Marin E."/>
            <person name="Kohn T."/>
            <person name="Peeters S.H."/>
            <person name="Heuer A."/>
            <person name="Rast P."/>
            <person name="Oberbeckmann S."/>
            <person name="Bunk B."/>
            <person name="Jeske O."/>
            <person name="Meyerdierks A."/>
            <person name="Storesund J.E."/>
            <person name="Kallscheuer N."/>
            <person name="Luecker S."/>
            <person name="Lage O.M."/>
            <person name="Pohl T."/>
            <person name="Merkel B.J."/>
            <person name="Hornburger P."/>
            <person name="Mueller R.-W."/>
            <person name="Bruemmer F."/>
            <person name="Labrenz M."/>
            <person name="Spormann A.M."/>
            <person name="Op den Camp H."/>
            <person name="Overmann J."/>
            <person name="Amann R."/>
            <person name="Jetten M.S.M."/>
            <person name="Mascher T."/>
            <person name="Medema M.H."/>
            <person name="Devos D.P."/>
            <person name="Kaster A.-K."/>
            <person name="Ovreas L."/>
            <person name="Rohde M."/>
            <person name="Galperin M.Y."/>
            <person name="Jogler C."/>
        </authorList>
    </citation>
    <scope>NUCLEOTIDE SEQUENCE [LARGE SCALE GENOMIC DNA]</scope>
    <source>
        <strain evidence="13 14">Pan181</strain>
    </source>
</reference>
<evidence type="ECO:0000259" key="12">
    <source>
        <dbReference type="Pfam" id="PF00266"/>
    </source>
</evidence>
<keyword evidence="7" id="KW-0663">Pyridoxal phosphate</keyword>
<dbReference type="PANTHER" id="PTHR11601">
    <property type="entry name" value="CYSTEINE DESULFURYLASE FAMILY MEMBER"/>
    <property type="match status" value="1"/>
</dbReference>
<evidence type="ECO:0000256" key="1">
    <source>
        <dbReference type="ARBA" id="ARBA00001933"/>
    </source>
</evidence>
<dbReference type="AlphaFoldDB" id="A0A518ARI4"/>
<feature type="domain" description="Aminotransferase class V" evidence="12">
    <location>
        <begin position="5"/>
        <end position="381"/>
    </location>
</feature>
<dbReference type="InterPro" id="IPR015424">
    <property type="entry name" value="PyrdxlP-dep_Trfase"/>
</dbReference>
<dbReference type="EC" id="2.8.1.7" evidence="4"/>
<dbReference type="KEGG" id="amuc:Pan181_35470"/>
<evidence type="ECO:0000256" key="4">
    <source>
        <dbReference type="ARBA" id="ARBA00012239"/>
    </source>
</evidence>
<dbReference type="SUPFAM" id="SSF53383">
    <property type="entry name" value="PLP-dependent transferases"/>
    <property type="match status" value="1"/>
</dbReference>
<dbReference type="InterPro" id="IPR015422">
    <property type="entry name" value="PyrdxlP-dep_Trfase_small"/>
</dbReference>
<dbReference type="GO" id="GO:0051536">
    <property type="term" value="F:iron-sulfur cluster binding"/>
    <property type="evidence" value="ECO:0007669"/>
    <property type="project" value="UniProtKB-KW"/>
</dbReference>
<evidence type="ECO:0000256" key="2">
    <source>
        <dbReference type="ARBA" id="ARBA00003120"/>
    </source>
</evidence>
<comment type="cofactor">
    <cofactor evidence="1 11">
        <name>pyridoxal 5'-phosphate</name>
        <dbReference type="ChEBI" id="CHEBI:597326"/>
    </cofactor>
</comment>
<dbReference type="InterPro" id="IPR020578">
    <property type="entry name" value="Aminotrans_V_PyrdxlP_BS"/>
</dbReference>
<evidence type="ECO:0000256" key="10">
    <source>
        <dbReference type="ARBA" id="ARBA00050776"/>
    </source>
</evidence>
<evidence type="ECO:0000256" key="7">
    <source>
        <dbReference type="ARBA" id="ARBA00022898"/>
    </source>
</evidence>
<dbReference type="FunFam" id="3.40.640.10:FF:000084">
    <property type="entry name" value="IscS-like cysteine desulfurase"/>
    <property type="match status" value="1"/>
</dbReference>
<dbReference type="PIRSF" id="PIRSF005572">
    <property type="entry name" value="NifS"/>
    <property type="match status" value="1"/>
</dbReference>
<evidence type="ECO:0000313" key="14">
    <source>
        <dbReference type="Proteomes" id="UP000315750"/>
    </source>
</evidence>
<accession>A0A518ARI4</accession>
<dbReference type="OrthoDB" id="9808002at2"/>
<comment type="similarity">
    <text evidence="3">Belongs to the class-V pyridoxal-phosphate-dependent aminotransferase family. NifS/IscS subfamily.</text>
</comment>
<comment type="function">
    <text evidence="2">Catalyzes the removal of elemental sulfur atoms from cysteine to produce alanine. Seems to participate in the biosynthesis of the nitrogenase metalloclusters by providing the inorganic sulfur required for the Fe-S core formation.</text>
</comment>
<evidence type="ECO:0000256" key="5">
    <source>
        <dbReference type="ARBA" id="ARBA00022679"/>
    </source>
</evidence>
<keyword evidence="14" id="KW-1185">Reference proteome</keyword>
<name>A0A518ARI4_9BACT</name>
<gene>
    <name evidence="13" type="primary">iscS_2</name>
    <name evidence="13" type="ORF">Pan181_35470</name>
</gene>
<dbReference type="GO" id="GO:0046872">
    <property type="term" value="F:metal ion binding"/>
    <property type="evidence" value="ECO:0007669"/>
    <property type="project" value="UniProtKB-KW"/>
</dbReference>
<dbReference type="Gene3D" id="3.40.640.10">
    <property type="entry name" value="Type I PLP-dependent aspartate aminotransferase-like (Major domain)"/>
    <property type="match status" value="1"/>
</dbReference>
<evidence type="ECO:0000256" key="9">
    <source>
        <dbReference type="ARBA" id="ARBA00023014"/>
    </source>
</evidence>
<dbReference type="Proteomes" id="UP000315750">
    <property type="component" value="Chromosome"/>
</dbReference>
<keyword evidence="8" id="KW-0408">Iron</keyword>
<dbReference type="PROSITE" id="PS00595">
    <property type="entry name" value="AA_TRANSFER_CLASS_5"/>
    <property type="match status" value="1"/>
</dbReference>
<proteinExistence type="inferred from homology"/>
<keyword evidence="6" id="KW-0479">Metal-binding</keyword>
<dbReference type="PANTHER" id="PTHR11601:SF34">
    <property type="entry name" value="CYSTEINE DESULFURASE"/>
    <property type="match status" value="1"/>
</dbReference>
<dbReference type="GO" id="GO:0031071">
    <property type="term" value="F:cysteine desulfurase activity"/>
    <property type="evidence" value="ECO:0007669"/>
    <property type="project" value="UniProtKB-EC"/>
</dbReference>
<dbReference type="InterPro" id="IPR015421">
    <property type="entry name" value="PyrdxlP-dep_Trfase_major"/>
</dbReference>
<dbReference type="Pfam" id="PF00266">
    <property type="entry name" value="Aminotran_5"/>
    <property type="match status" value="1"/>
</dbReference>
<dbReference type="RefSeq" id="WP_145252283.1">
    <property type="nucleotide sequence ID" value="NZ_CP036278.1"/>
</dbReference>
<organism evidence="13 14">
    <name type="scientific">Aeoliella mucimassa</name>
    <dbReference type="NCBI Taxonomy" id="2527972"/>
    <lineage>
        <taxon>Bacteria</taxon>
        <taxon>Pseudomonadati</taxon>
        <taxon>Planctomycetota</taxon>
        <taxon>Planctomycetia</taxon>
        <taxon>Pirellulales</taxon>
        <taxon>Lacipirellulaceae</taxon>
        <taxon>Aeoliella</taxon>
    </lineage>
</organism>
<comment type="catalytic activity">
    <reaction evidence="10">
        <text>(sulfur carrier)-H + L-cysteine = (sulfur carrier)-SH + L-alanine</text>
        <dbReference type="Rhea" id="RHEA:43892"/>
        <dbReference type="Rhea" id="RHEA-COMP:14737"/>
        <dbReference type="Rhea" id="RHEA-COMP:14739"/>
        <dbReference type="ChEBI" id="CHEBI:29917"/>
        <dbReference type="ChEBI" id="CHEBI:35235"/>
        <dbReference type="ChEBI" id="CHEBI:57972"/>
        <dbReference type="ChEBI" id="CHEBI:64428"/>
        <dbReference type="EC" id="2.8.1.7"/>
    </reaction>
</comment>
<dbReference type="InterPro" id="IPR000192">
    <property type="entry name" value="Aminotrans_V_dom"/>
</dbReference>
<dbReference type="EMBL" id="CP036278">
    <property type="protein sequence ID" value="QDU57332.1"/>
    <property type="molecule type" value="Genomic_DNA"/>
</dbReference>
<keyword evidence="5 13" id="KW-0808">Transferase</keyword>
<evidence type="ECO:0000256" key="11">
    <source>
        <dbReference type="RuleBase" id="RU004504"/>
    </source>
</evidence>